<proteinExistence type="inferred from homology"/>
<evidence type="ECO:0000313" key="9">
    <source>
        <dbReference type="Proteomes" id="UP001589774"/>
    </source>
</evidence>
<evidence type="ECO:0000256" key="4">
    <source>
        <dbReference type="ARBA" id="ARBA00023139"/>
    </source>
</evidence>
<keyword evidence="9" id="KW-1185">Reference proteome</keyword>
<evidence type="ECO:0000256" key="5">
    <source>
        <dbReference type="ARBA" id="ARBA00023288"/>
    </source>
</evidence>
<keyword evidence="3" id="KW-0472">Membrane</keyword>
<reference evidence="8 9" key="1">
    <citation type="submission" date="2024-09" db="EMBL/GenBank/DDBJ databases">
        <authorList>
            <person name="Sun Q."/>
            <person name="Mori K."/>
        </authorList>
    </citation>
    <scope>NUCLEOTIDE SEQUENCE [LARGE SCALE GENOMIC DNA]</scope>
    <source>
        <strain evidence="8 9">CCM 7765</strain>
    </source>
</reference>
<dbReference type="EMBL" id="JBHLWO010000002">
    <property type="protein sequence ID" value="MFC0320390.1"/>
    <property type="molecule type" value="Genomic_DNA"/>
</dbReference>
<dbReference type="NCBIfam" id="NF008285">
    <property type="entry name" value="PRK11063.1"/>
    <property type="match status" value="1"/>
</dbReference>
<keyword evidence="5 6" id="KW-0449">Lipoprotein</keyword>
<comment type="similarity">
    <text evidence="6">Belongs to the nlpA lipoprotein family.</text>
</comment>
<dbReference type="PANTHER" id="PTHR30429">
    <property type="entry name" value="D-METHIONINE-BINDING LIPOPROTEIN METQ"/>
    <property type="match status" value="1"/>
</dbReference>
<name>A0ABV6HNB8_9SPHI</name>
<evidence type="ECO:0000256" key="3">
    <source>
        <dbReference type="ARBA" id="ARBA00023136"/>
    </source>
</evidence>
<evidence type="ECO:0000256" key="2">
    <source>
        <dbReference type="ARBA" id="ARBA00022729"/>
    </source>
</evidence>
<dbReference type="CDD" id="cd13598">
    <property type="entry name" value="PBP2_lipoprotein_IlpA_like"/>
    <property type="match status" value="1"/>
</dbReference>
<comment type="caution">
    <text evidence="8">The sequence shown here is derived from an EMBL/GenBank/DDBJ whole genome shotgun (WGS) entry which is preliminary data.</text>
</comment>
<feature type="signal peptide" evidence="7">
    <location>
        <begin position="1"/>
        <end position="21"/>
    </location>
</feature>
<keyword evidence="4" id="KW-0564">Palmitate</keyword>
<dbReference type="Proteomes" id="UP001589774">
    <property type="component" value="Unassembled WGS sequence"/>
</dbReference>
<dbReference type="RefSeq" id="WP_013667764.1">
    <property type="nucleotide sequence ID" value="NZ_JBHLWO010000002.1"/>
</dbReference>
<evidence type="ECO:0000256" key="6">
    <source>
        <dbReference type="PIRNR" id="PIRNR002854"/>
    </source>
</evidence>
<sequence>MKNFSLLGIILLIVFASCGNASKNNPNHIKVGVEAGPEYSLAEAAQRVAKEKYGLEVELVQFNDYVMPNEALRQNDIDVNVFQNKPYLDVQAKQRGYDFAILGNTFVFPLAGYSKKIKNIDQLQVGNTIIIPNDPTNGGRALLLMEKVGLIKLKDGVGLLPTVNDIVENPKSLRILELEAPQLPRSLDDAQVTVAIINNTFAASIGLVAKKDGIFVEDEKSPYVNIIVSRTDNQHEEKVKKFVEAYQSPEVEAVAEKVFKGGAIKGW</sequence>
<accession>A0ABV6HNB8</accession>
<evidence type="ECO:0000256" key="7">
    <source>
        <dbReference type="SAM" id="SignalP"/>
    </source>
</evidence>
<evidence type="ECO:0000313" key="8">
    <source>
        <dbReference type="EMBL" id="MFC0320390.1"/>
    </source>
</evidence>
<feature type="chain" id="PRO_5045612355" description="Lipoprotein" evidence="7">
    <location>
        <begin position="22"/>
        <end position="267"/>
    </location>
</feature>
<comment type="subcellular location">
    <subcellularLocation>
        <location evidence="1">Membrane</location>
        <topology evidence="1">Lipid-anchor</topology>
    </subcellularLocation>
</comment>
<dbReference type="Pfam" id="PF03180">
    <property type="entry name" value="Lipoprotein_9"/>
    <property type="match status" value="1"/>
</dbReference>
<gene>
    <name evidence="8" type="primary">metQ</name>
    <name evidence="8" type="ORF">ACFFI0_18830</name>
</gene>
<protein>
    <recommendedName>
        <fullName evidence="6">Lipoprotein</fullName>
    </recommendedName>
</protein>
<dbReference type="NCBIfam" id="TIGR00363">
    <property type="entry name" value="MetQ/NlpA family lipoprotein"/>
    <property type="match status" value="1"/>
</dbReference>
<evidence type="ECO:0000256" key="1">
    <source>
        <dbReference type="ARBA" id="ARBA00004635"/>
    </source>
</evidence>
<keyword evidence="2 7" id="KW-0732">Signal</keyword>
<dbReference type="PANTHER" id="PTHR30429:SF1">
    <property type="entry name" value="D-METHIONINE-BINDING LIPOPROTEIN METQ-RELATED"/>
    <property type="match status" value="1"/>
</dbReference>
<dbReference type="PIRSF" id="PIRSF002854">
    <property type="entry name" value="MetQ"/>
    <property type="match status" value="1"/>
</dbReference>
<dbReference type="SUPFAM" id="SSF53850">
    <property type="entry name" value="Periplasmic binding protein-like II"/>
    <property type="match status" value="1"/>
</dbReference>
<dbReference type="InterPro" id="IPR004872">
    <property type="entry name" value="Lipoprotein_NlpA"/>
</dbReference>
<dbReference type="PROSITE" id="PS51257">
    <property type="entry name" value="PROKAR_LIPOPROTEIN"/>
    <property type="match status" value="1"/>
</dbReference>
<dbReference type="Gene3D" id="3.40.190.10">
    <property type="entry name" value="Periplasmic binding protein-like II"/>
    <property type="match status" value="2"/>
</dbReference>
<organism evidence="8 9">
    <name type="scientific">Olivibacter oleidegradans</name>
    <dbReference type="NCBI Taxonomy" id="760123"/>
    <lineage>
        <taxon>Bacteria</taxon>
        <taxon>Pseudomonadati</taxon>
        <taxon>Bacteroidota</taxon>
        <taxon>Sphingobacteriia</taxon>
        <taxon>Sphingobacteriales</taxon>
        <taxon>Sphingobacteriaceae</taxon>
        <taxon>Olivibacter</taxon>
    </lineage>
</organism>